<keyword evidence="3" id="KW-1185">Reference proteome</keyword>
<evidence type="ECO:0000256" key="1">
    <source>
        <dbReference type="SAM" id="Coils"/>
    </source>
</evidence>
<reference evidence="2 3" key="1">
    <citation type="journal article" date="2015" name="Genome Biol. Evol.">
        <title>The genome of winter moth (Operophtera brumata) provides a genomic perspective on sexual dimorphism and phenology.</title>
        <authorList>
            <person name="Derks M.F."/>
            <person name="Smit S."/>
            <person name="Salis L."/>
            <person name="Schijlen E."/>
            <person name="Bossers A."/>
            <person name="Mateman C."/>
            <person name="Pijl A.S."/>
            <person name="de Ridder D."/>
            <person name="Groenen M.A."/>
            <person name="Visser M.E."/>
            <person name="Megens H.J."/>
        </authorList>
    </citation>
    <scope>NUCLEOTIDE SEQUENCE [LARGE SCALE GENOMIC DNA]</scope>
    <source>
        <strain evidence="2">WM2013NL</strain>
        <tissue evidence="2">Head and thorax</tissue>
    </source>
</reference>
<feature type="coiled-coil region" evidence="1">
    <location>
        <begin position="48"/>
        <end position="82"/>
    </location>
</feature>
<evidence type="ECO:0000313" key="3">
    <source>
        <dbReference type="Proteomes" id="UP000037510"/>
    </source>
</evidence>
<organism evidence="2 3">
    <name type="scientific">Operophtera brumata</name>
    <name type="common">Winter moth</name>
    <name type="synonym">Phalaena brumata</name>
    <dbReference type="NCBI Taxonomy" id="104452"/>
    <lineage>
        <taxon>Eukaryota</taxon>
        <taxon>Metazoa</taxon>
        <taxon>Ecdysozoa</taxon>
        <taxon>Arthropoda</taxon>
        <taxon>Hexapoda</taxon>
        <taxon>Insecta</taxon>
        <taxon>Pterygota</taxon>
        <taxon>Neoptera</taxon>
        <taxon>Endopterygota</taxon>
        <taxon>Lepidoptera</taxon>
        <taxon>Glossata</taxon>
        <taxon>Ditrysia</taxon>
        <taxon>Geometroidea</taxon>
        <taxon>Geometridae</taxon>
        <taxon>Larentiinae</taxon>
        <taxon>Operophtera</taxon>
    </lineage>
</organism>
<name>A0A0L7LF37_OPEBR</name>
<dbReference type="EMBL" id="JTDY01001384">
    <property type="protein sequence ID" value="KOB74020.1"/>
    <property type="molecule type" value="Genomic_DNA"/>
</dbReference>
<keyword evidence="1" id="KW-0175">Coiled coil</keyword>
<accession>A0A0L7LF37</accession>
<proteinExistence type="predicted"/>
<evidence type="ECO:0000313" key="2">
    <source>
        <dbReference type="EMBL" id="KOB74020.1"/>
    </source>
</evidence>
<comment type="caution">
    <text evidence="2">The sequence shown here is derived from an EMBL/GenBank/DDBJ whole genome shotgun (WGS) entry which is preliminary data.</text>
</comment>
<sequence>MLLAAPSGVLAPVPIPAVVYSSVLPTISPGDIQAAAIDAQVKAQDWAIANVDKARELSELALENLNERAISYNDQVKEKIVEQFWSAEEKKSQALDALRTAEAQISGTVAKDADVWAKNAVAGPYIVLAPNVALTPKILPIGSAPIPPIVYTPGIVAPGQKTAENEPKVEEANNEMTEAIVKSGEKLEEEKKDDSVAIEAAKGDEMSAEVKSIDAKPVEAPVIAAPWAAEAYKYPIVTPVVVPPVLKYGAVAPVPYGLQTIGLAPQTIGLAPQTIGLAPQAIGLAPTVYNTPIQYRAW</sequence>
<dbReference type="AlphaFoldDB" id="A0A0L7LF37"/>
<dbReference type="Proteomes" id="UP000037510">
    <property type="component" value="Unassembled WGS sequence"/>
</dbReference>
<gene>
    <name evidence="2" type="ORF">OBRU01_09753</name>
</gene>
<protein>
    <submittedName>
        <fullName evidence="2">Pupal cuticle protein</fullName>
    </submittedName>
</protein>